<protein>
    <submittedName>
        <fullName evidence="1">Uncharacterized protein</fullName>
    </submittedName>
</protein>
<evidence type="ECO:0000313" key="2">
    <source>
        <dbReference type="Proteomes" id="UP001301958"/>
    </source>
</evidence>
<sequence>MEEPQRFYQNVARWKNFSPVFTSPSDQIRSLANSLPLLLLSSSFPSIQQHSIHLTMRTSLKCLPSTAAWVTLLHGWPVKSLSVGRRDQQTTTTNTMPMDVCLDLENQIPRHFTFDRPSWATAETGSCRPHLEVDDKGECIHHMNLQNECNAFCELSWGWFYGLPQDASVWGYQNWCNRKDPCQISLGRNWVPGVVVHETTGEDRSISSSQGEAKSHTWQNKWSLSKSFSANAGISPKLDPVKLGVEAAKLGAHAASGGTTLVASTAIEGAAQVANTVAGGERKNPNNYGLSVDMTASFSWALSRSKSEEESKSLAHSWGSNIQRSQKYGVTRSTTSQVSLGSSGAFPKPEWASDYCGSWYSVPLVGVSCGRAVLGELIHNSQNQSQCRLDYKTGVLDTCVDYLFEQPNIPDAQRFRMSFVIRDCEGGWTLPGEWQDPAFAASIGTMVEFEKDHLRRFGHGTSWGKKKKKDTKWIAQRRGLGQLNFTKTIGFLEDYNFEYCGRGGYCVRHKLSKGNCYNIPRGFISPAKSAYVVSASVKPGNCCVLFSRHQCQGQPQLVKGNITKLSTVGYKGLAHSVVCNVAEYCDPYYREASDYQGDYPVFIKDSVPWIATFKE</sequence>
<comment type="caution">
    <text evidence="1">The sequence shown here is derived from an EMBL/GenBank/DDBJ whole genome shotgun (WGS) entry which is preliminary data.</text>
</comment>
<keyword evidence="2" id="KW-1185">Reference proteome</keyword>
<dbReference type="Proteomes" id="UP001301958">
    <property type="component" value="Unassembled WGS sequence"/>
</dbReference>
<accession>A0AAN7H658</accession>
<reference evidence="1" key="1">
    <citation type="journal article" date="2023" name="Mol. Phylogenet. Evol.">
        <title>Genome-scale phylogeny and comparative genomics of the fungal order Sordariales.</title>
        <authorList>
            <person name="Hensen N."/>
            <person name="Bonometti L."/>
            <person name="Westerberg I."/>
            <person name="Brannstrom I.O."/>
            <person name="Guillou S."/>
            <person name="Cros-Aarteil S."/>
            <person name="Calhoun S."/>
            <person name="Haridas S."/>
            <person name="Kuo A."/>
            <person name="Mondo S."/>
            <person name="Pangilinan J."/>
            <person name="Riley R."/>
            <person name="LaButti K."/>
            <person name="Andreopoulos B."/>
            <person name="Lipzen A."/>
            <person name="Chen C."/>
            <person name="Yan M."/>
            <person name="Daum C."/>
            <person name="Ng V."/>
            <person name="Clum A."/>
            <person name="Steindorff A."/>
            <person name="Ohm R.A."/>
            <person name="Martin F."/>
            <person name="Silar P."/>
            <person name="Natvig D.O."/>
            <person name="Lalanne C."/>
            <person name="Gautier V."/>
            <person name="Ament-Velasquez S.L."/>
            <person name="Kruys A."/>
            <person name="Hutchinson M.I."/>
            <person name="Powell A.J."/>
            <person name="Barry K."/>
            <person name="Miller A.N."/>
            <person name="Grigoriev I.V."/>
            <person name="Debuchy R."/>
            <person name="Gladieux P."/>
            <person name="Hiltunen Thoren M."/>
            <person name="Johannesson H."/>
        </authorList>
    </citation>
    <scope>NUCLEOTIDE SEQUENCE</scope>
    <source>
        <strain evidence="1">CBS 990.96</strain>
    </source>
</reference>
<evidence type="ECO:0000313" key="1">
    <source>
        <dbReference type="EMBL" id="KAK4229204.1"/>
    </source>
</evidence>
<organism evidence="1 2">
    <name type="scientific">Podospora fimiseda</name>
    <dbReference type="NCBI Taxonomy" id="252190"/>
    <lineage>
        <taxon>Eukaryota</taxon>
        <taxon>Fungi</taxon>
        <taxon>Dikarya</taxon>
        <taxon>Ascomycota</taxon>
        <taxon>Pezizomycotina</taxon>
        <taxon>Sordariomycetes</taxon>
        <taxon>Sordariomycetidae</taxon>
        <taxon>Sordariales</taxon>
        <taxon>Podosporaceae</taxon>
        <taxon>Podospora</taxon>
    </lineage>
</organism>
<reference evidence="1" key="2">
    <citation type="submission" date="2023-05" db="EMBL/GenBank/DDBJ databases">
        <authorList>
            <consortium name="Lawrence Berkeley National Laboratory"/>
            <person name="Steindorff A."/>
            <person name="Hensen N."/>
            <person name="Bonometti L."/>
            <person name="Westerberg I."/>
            <person name="Brannstrom I.O."/>
            <person name="Guillou S."/>
            <person name="Cros-Aarteil S."/>
            <person name="Calhoun S."/>
            <person name="Haridas S."/>
            <person name="Kuo A."/>
            <person name="Mondo S."/>
            <person name="Pangilinan J."/>
            <person name="Riley R."/>
            <person name="Labutti K."/>
            <person name="Andreopoulos B."/>
            <person name="Lipzen A."/>
            <person name="Chen C."/>
            <person name="Yanf M."/>
            <person name="Daum C."/>
            <person name="Ng V."/>
            <person name="Clum A."/>
            <person name="Ohm R."/>
            <person name="Martin F."/>
            <person name="Silar P."/>
            <person name="Natvig D."/>
            <person name="Lalanne C."/>
            <person name="Gautier V."/>
            <person name="Ament-Velasquez S.L."/>
            <person name="Kruys A."/>
            <person name="Hutchinson M.I."/>
            <person name="Powell A.J."/>
            <person name="Barry K."/>
            <person name="Miller A.N."/>
            <person name="Grigoriev I.V."/>
            <person name="Debuchy R."/>
            <person name="Gladieux P."/>
            <person name="Thoren M.H."/>
            <person name="Johannesson H."/>
        </authorList>
    </citation>
    <scope>NUCLEOTIDE SEQUENCE</scope>
    <source>
        <strain evidence="1">CBS 990.96</strain>
    </source>
</reference>
<dbReference type="EMBL" id="MU865310">
    <property type="protein sequence ID" value="KAK4229204.1"/>
    <property type="molecule type" value="Genomic_DNA"/>
</dbReference>
<proteinExistence type="predicted"/>
<name>A0AAN7H658_9PEZI</name>
<dbReference type="AlphaFoldDB" id="A0AAN7H658"/>
<gene>
    <name evidence="1" type="ORF">QBC38DRAFT_472871</name>
</gene>